<dbReference type="EMBL" id="JACWZY010000070">
    <property type="protein sequence ID" value="MBD2705761.1"/>
    <property type="molecule type" value="Genomic_DNA"/>
</dbReference>
<dbReference type="RefSeq" id="WP_190893497.1">
    <property type="nucleotide sequence ID" value="NZ_JACWZY010000070.1"/>
</dbReference>
<feature type="domain" description="Bacterial bifunctional deaminase-reductase C-terminal" evidence="1">
    <location>
        <begin position="3"/>
        <end position="179"/>
    </location>
</feature>
<dbReference type="Gene3D" id="3.40.430.10">
    <property type="entry name" value="Dihydrofolate Reductase, subunit A"/>
    <property type="match status" value="1"/>
</dbReference>
<sequence>MRTLKLQMHLSIDNYVNMERGGTNFKWDHEVIEFCVDNLDSVDTILLGRKTAQELIPFWDQVATDSSHPDVALGQRISEIPKVVFSNTLTEHPWKNTTLIRGDMPTELSKLKKSQGNDILVYGGASFAASLIQNGLIDAFYFLLNPFRLGKGVTLFQPNDDVQLFTLIKSMPFPCGTVLLHYHPNQP</sequence>
<dbReference type="GO" id="GO:0008703">
    <property type="term" value="F:5-amino-6-(5-phosphoribosylamino)uracil reductase activity"/>
    <property type="evidence" value="ECO:0007669"/>
    <property type="project" value="InterPro"/>
</dbReference>
<dbReference type="GO" id="GO:0009231">
    <property type="term" value="P:riboflavin biosynthetic process"/>
    <property type="evidence" value="ECO:0007669"/>
    <property type="project" value="InterPro"/>
</dbReference>
<comment type="caution">
    <text evidence="2">The sequence shown here is derived from an EMBL/GenBank/DDBJ whole genome shotgun (WGS) entry which is preliminary data.</text>
</comment>
<dbReference type="InterPro" id="IPR024072">
    <property type="entry name" value="DHFR-like_dom_sf"/>
</dbReference>
<evidence type="ECO:0000313" key="2">
    <source>
        <dbReference type="EMBL" id="MBD2705761.1"/>
    </source>
</evidence>
<dbReference type="InterPro" id="IPR050765">
    <property type="entry name" value="Riboflavin_Biosynth_HTPR"/>
</dbReference>
<evidence type="ECO:0000259" key="1">
    <source>
        <dbReference type="Pfam" id="PF01872"/>
    </source>
</evidence>
<gene>
    <name evidence="2" type="ORF">IC229_34465</name>
</gene>
<organism evidence="2 3">
    <name type="scientific">Spirosoma profusum</name>
    <dbReference type="NCBI Taxonomy" id="2771354"/>
    <lineage>
        <taxon>Bacteria</taxon>
        <taxon>Pseudomonadati</taxon>
        <taxon>Bacteroidota</taxon>
        <taxon>Cytophagia</taxon>
        <taxon>Cytophagales</taxon>
        <taxon>Cytophagaceae</taxon>
        <taxon>Spirosoma</taxon>
    </lineage>
</organism>
<dbReference type="Pfam" id="PF01872">
    <property type="entry name" value="RibD_C"/>
    <property type="match status" value="1"/>
</dbReference>
<dbReference type="PANTHER" id="PTHR38011">
    <property type="entry name" value="DIHYDROFOLATE REDUCTASE FAMILY PROTEIN (AFU_ORTHOLOGUE AFUA_8G06820)"/>
    <property type="match status" value="1"/>
</dbReference>
<accession>A0A927AWQ0</accession>
<dbReference type="PANTHER" id="PTHR38011:SF11">
    <property type="entry name" value="2,5-DIAMINO-6-RIBOSYLAMINO-4(3H)-PYRIMIDINONE 5'-PHOSPHATE REDUCTASE"/>
    <property type="match status" value="1"/>
</dbReference>
<keyword evidence="3" id="KW-1185">Reference proteome</keyword>
<dbReference type="AlphaFoldDB" id="A0A927AWQ0"/>
<dbReference type="Proteomes" id="UP000598820">
    <property type="component" value="Unassembled WGS sequence"/>
</dbReference>
<reference evidence="2" key="1">
    <citation type="submission" date="2020-09" db="EMBL/GenBank/DDBJ databases">
        <authorList>
            <person name="Kim M.K."/>
        </authorList>
    </citation>
    <scope>NUCLEOTIDE SEQUENCE</scope>
    <source>
        <strain evidence="2">BT702</strain>
    </source>
</reference>
<proteinExistence type="predicted"/>
<protein>
    <submittedName>
        <fullName evidence="2">Dihydrofolate reductase</fullName>
    </submittedName>
</protein>
<evidence type="ECO:0000313" key="3">
    <source>
        <dbReference type="Proteomes" id="UP000598820"/>
    </source>
</evidence>
<dbReference type="SUPFAM" id="SSF53597">
    <property type="entry name" value="Dihydrofolate reductase-like"/>
    <property type="match status" value="1"/>
</dbReference>
<dbReference type="InterPro" id="IPR002734">
    <property type="entry name" value="RibDG_C"/>
</dbReference>
<name>A0A927AWQ0_9BACT</name>